<dbReference type="GO" id="GO:0005634">
    <property type="term" value="C:nucleus"/>
    <property type="evidence" value="ECO:0007669"/>
    <property type="project" value="UniProtKB-SubCell"/>
</dbReference>
<dbReference type="SUPFAM" id="SSF56219">
    <property type="entry name" value="DNase I-like"/>
    <property type="match status" value="1"/>
</dbReference>
<feature type="region of interest" description="Disordered" evidence="5">
    <location>
        <begin position="287"/>
        <end position="316"/>
    </location>
</feature>
<sequence length="2009" mass="227599">MDTHEAFQVDLGNLMAFDPHHQFHSVPSSRAELVEESLKRGTELVQAIADTLFNLPSTEDIDGPLVRLPPPVTRLPREKHMPKPRPPTKWEEFAKARGIKNRKKDKVQYDEQTGTWKRRFGYDRANDENNIPILDAKMTDEPGLDPFAKKRADKKNRVGKQEKNRMQNLKQAAKVGDLPSHIQLSATSLPITGSQSMPKRATKEELGSVAGMAATSTASGGKFDKKLAGEKPLKHKGKHRKFLPVVGGKGNSLEKEQTEKVMNKLISKNSHEILNVNKAITMYNVKKEKKWKGKQDKSSRSSSNLKPKKDIQKKPSSSYWQGRYRVIITEYQEGDGLFHIKFGCEGDKRRVLTKEPWHFQNHLIVLRTPDALQNVSKDDLVFTPFWVQIYRLPFLSKSKLLAEALGNIIGEFLEVYDDSTNEGWGPFLRVRVKLCTNKPLLRGQMIRLPRIKDEFWVDFRYERLPEFYFECGRLGHPFERCVAFMERMDSGNDDDFQYGPWMKGETSNSPLPLHQQHSHSHISPNFTPYQQPQTAFTPATSPMSHTPLIPTTHSNIIHSLISHNTNAPASFPYSAASPQPPNSPANQKPTSIPSPVLSHSNPKNKQPMDFSANLSHKQNPSTYDTNTNLADICTSNPSHSQHLFSPCNSVHQQPITSSSTHSHQTSVTIHPGRTTPSESIADLSHIYMPEIQNQTFATYPPPLQPTHLHSNTSSSTLNVPLKHQPSVPTAIVSIGKENSPPASNFKRQNDSLSMKKFLKRCRNTQGTSSSPLSRADDHEILVSDPEDSNFSLDSIAEQSPHLLFLMETKLPDNSVSRVRQSLHFPNGLESPRSGLSGGLLLLWKDEVEITLLNMGPTFFDCYMMIENSPTVHLTCFYGAPEVNNRQASWTLLERLADVAPHLPWLVLGDFNEILSNSNKSGGALRCESQMDAFRKAIDKGCLHETQIEGDPFTWAKNRAARNTIKERIDWVFINNHWESFFESPQVHHLDYFQSDHRAISATINLIATQPTTKRRKNRSRFEKIWLSNSDSKDIIAENWLHNDSTDPIAAVVSNINTCAAQLQLWHDRKYGKMKKNIKKCQKQVEQLNNSSCHSSSHFDDLKQAELILDELLEQEEVYWQQRSRVDWLACGDKNTKYFHTKASARWNNNHIKFLYNNSGGKASSINDISAVVQDFYADLFTVAEVDSALKTMSLDKSPGIDGMSAMFYQQHWSIVGNLVSNVVLDILNNGADPSSLNHTLITLIPKIKKPHHMKDFRPISLCNVISKLVTKMIVARFKEVLPLVISETQSAFLANRLITDNILVAFELVHAIKNKTAGKHGIASLKLDMSKAFDRVEWKFVEEGMKKMGFADGLSRLLQREQDLGNLHGFKLTRQAPMISHLLFADDSLFFCQADESSCLSIKRVLDIYHRASGQLINRDKYVMSFSPNTTLAAQVFFHRHLSMPISECHERYLGLPSYSGRDKKELFSNIKERIWKLMQSWNEKLFSAGGREVLLKAVVQSIPTYAMSCFRLPVYFCNQLESMMSNFWWGMNENGSKIHWRSWNLRCKKKGEGGMGFRSFIQFNQALLAKQAWRLVENPTSLLATLLKSKYFPNNSFLDASMGHSPSLTWQGIRWGRELLIKGLRWKIGEGRLIRSGFDPWIPGHTSFLPLTYSGPSNGVVANLITDDRQWNVTLLQQYFSPIDVDKILTLPLSYFPSRDKLIWHPHSSGNFTVQSAYHLATSLEEEDLSSTSTSAVAWWKLFWSLQVPQKVKIFAWRAIHDALPVATSLVRRKIITDSTCSICQQAWESTGHALFSCKYAKAVWRSLGLSFNWTVAASMKNGDYVTHLSSIYNETEMEQLLCTMWAIWTERNNVIHGKTARRAQNLAAFASVFLQNFRAAQQRSTPAMPAHRIVNTISHTQTSPSSPSRFQRFTAHQPGIGAILRDVNGHVKAALSMPILGNLKSHEMEAKALFYGLNWALQHHLPIDHIEMDALMVVNALTAPFNSNSEFSDLIIDVLSLLSFSQM</sequence>
<feature type="compositionally biased region" description="Basic and acidic residues" evidence="5">
    <location>
        <begin position="222"/>
        <end position="232"/>
    </location>
</feature>
<reference evidence="11" key="1">
    <citation type="submission" date="2018-11" db="EMBL/GenBank/DDBJ databases">
        <authorList>
            <person name="Grassa J C."/>
        </authorList>
    </citation>
    <scope>NUCLEOTIDE SEQUENCE [LARGE SCALE GENOMIC DNA]</scope>
</reference>
<feature type="domain" description="Endonuclease/exonuclease/phosphatase" evidence="7">
    <location>
        <begin position="793"/>
        <end position="996"/>
    </location>
</feature>
<dbReference type="Pfam" id="PF14392">
    <property type="entry name" value="zf-CCHC_4"/>
    <property type="match status" value="1"/>
</dbReference>
<dbReference type="Proteomes" id="UP000596661">
    <property type="component" value="Chromosome 8"/>
</dbReference>
<proteinExistence type="inferred from homology"/>
<dbReference type="Pfam" id="PF00078">
    <property type="entry name" value="RVT_1"/>
    <property type="match status" value="1"/>
</dbReference>
<dbReference type="Pfam" id="PF13966">
    <property type="entry name" value="zf-RVT"/>
    <property type="match status" value="1"/>
</dbReference>
<feature type="compositionally biased region" description="Polar residues" evidence="5">
    <location>
        <begin position="187"/>
        <end position="197"/>
    </location>
</feature>
<dbReference type="InterPro" id="IPR044730">
    <property type="entry name" value="RNase_H-like_dom_plant"/>
</dbReference>
<comment type="similarity">
    <text evidence="2">Belongs to the RRS1 family.</text>
</comment>
<dbReference type="InterPro" id="IPR036691">
    <property type="entry name" value="Endo/exonu/phosph_ase_sf"/>
</dbReference>
<feature type="domain" description="Reverse transcriptase" evidence="6">
    <location>
        <begin position="1247"/>
        <end position="1351"/>
    </location>
</feature>
<evidence type="ECO:0000259" key="9">
    <source>
        <dbReference type="Pfam" id="PF13966"/>
    </source>
</evidence>
<dbReference type="InterPro" id="IPR026960">
    <property type="entry name" value="RVT-Znf"/>
</dbReference>
<feature type="region of interest" description="Disordered" evidence="5">
    <location>
        <begin position="503"/>
        <end position="523"/>
    </location>
</feature>
<feature type="region of interest" description="Disordered" evidence="5">
    <location>
        <begin position="637"/>
        <end position="677"/>
    </location>
</feature>
<evidence type="ECO:0000259" key="10">
    <source>
        <dbReference type="Pfam" id="PF14392"/>
    </source>
</evidence>
<dbReference type="InterPro" id="IPR025836">
    <property type="entry name" value="Zn_knuckle_CX2CX4HX4C"/>
</dbReference>
<feature type="compositionally biased region" description="Low complexity" evidence="5">
    <location>
        <begin position="651"/>
        <end position="670"/>
    </location>
</feature>
<dbReference type="EnsemblPlants" id="evm.model.08.614">
    <property type="protein sequence ID" value="cds.evm.model.08.614"/>
    <property type="gene ID" value="evm.TU.08.614"/>
</dbReference>
<feature type="compositionally biased region" description="Basic and acidic residues" evidence="5">
    <location>
        <begin position="147"/>
        <end position="165"/>
    </location>
</feature>
<evidence type="ECO:0000259" key="8">
    <source>
        <dbReference type="Pfam" id="PF13456"/>
    </source>
</evidence>
<dbReference type="PANTHER" id="PTHR33116">
    <property type="entry name" value="REVERSE TRANSCRIPTASE ZINC-BINDING DOMAIN-CONTAINING PROTEIN-RELATED-RELATED"/>
    <property type="match status" value="1"/>
</dbReference>
<dbReference type="CDD" id="cd06222">
    <property type="entry name" value="RNase_H_like"/>
    <property type="match status" value="1"/>
</dbReference>
<dbReference type="InterPro" id="IPR005135">
    <property type="entry name" value="Endo/exonuclease/phosphatase"/>
</dbReference>
<organism evidence="11 12">
    <name type="scientific">Cannabis sativa</name>
    <name type="common">Hemp</name>
    <name type="synonym">Marijuana</name>
    <dbReference type="NCBI Taxonomy" id="3483"/>
    <lineage>
        <taxon>Eukaryota</taxon>
        <taxon>Viridiplantae</taxon>
        <taxon>Streptophyta</taxon>
        <taxon>Embryophyta</taxon>
        <taxon>Tracheophyta</taxon>
        <taxon>Spermatophyta</taxon>
        <taxon>Magnoliopsida</taxon>
        <taxon>eudicotyledons</taxon>
        <taxon>Gunneridae</taxon>
        <taxon>Pentapetalae</taxon>
        <taxon>rosids</taxon>
        <taxon>fabids</taxon>
        <taxon>Rosales</taxon>
        <taxon>Cannabaceae</taxon>
        <taxon>Cannabis</taxon>
    </lineage>
</organism>
<accession>A0A803QBU0</accession>
<evidence type="ECO:0000313" key="12">
    <source>
        <dbReference type="Proteomes" id="UP000596661"/>
    </source>
</evidence>
<evidence type="ECO:0000256" key="4">
    <source>
        <dbReference type="ARBA" id="ARBA00023242"/>
    </source>
</evidence>
<feature type="region of interest" description="Disordered" evidence="5">
    <location>
        <begin position="187"/>
        <end position="254"/>
    </location>
</feature>
<evidence type="ECO:0000256" key="2">
    <source>
        <dbReference type="ARBA" id="ARBA00010077"/>
    </source>
</evidence>
<keyword evidence="4" id="KW-0539">Nucleus</keyword>
<dbReference type="InterPro" id="IPR000477">
    <property type="entry name" value="RT_dom"/>
</dbReference>
<evidence type="ECO:0008006" key="13">
    <source>
        <dbReference type="Google" id="ProtNLM"/>
    </source>
</evidence>
<dbReference type="Gramene" id="evm.model.08.614">
    <property type="protein sequence ID" value="cds.evm.model.08.614"/>
    <property type="gene ID" value="evm.TU.08.614"/>
</dbReference>
<feature type="compositionally biased region" description="Basic residues" evidence="5">
    <location>
        <begin position="233"/>
        <end position="242"/>
    </location>
</feature>
<keyword evidence="12" id="KW-1185">Reference proteome</keyword>
<feature type="region of interest" description="Disordered" evidence="5">
    <location>
        <begin position="570"/>
        <end position="623"/>
    </location>
</feature>
<feature type="compositionally biased region" description="Polar residues" evidence="5">
    <location>
        <begin position="612"/>
        <end position="623"/>
    </location>
</feature>
<dbReference type="Gene3D" id="3.60.10.10">
    <property type="entry name" value="Endonuclease/exonuclease/phosphatase"/>
    <property type="match status" value="1"/>
</dbReference>
<reference evidence="11" key="2">
    <citation type="submission" date="2021-03" db="UniProtKB">
        <authorList>
            <consortium name="EnsemblPlants"/>
        </authorList>
    </citation>
    <scope>IDENTIFICATION</scope>
</reference>
<feature type="domain" description="Zinc knuckle CX2CX4HX4C" evidence="10">
    <location>
        <begin position="438"/>
        <end position="481"/>
    </location>
</feature>
<dbReference type="EMBL" id="UZAU01000689">
    <property type="status" value="NOT_ANNOTATED_CDS"/>
    <property type="molecule type" value="Genomic_DNA"/>
</dbReference>
<dbReference type="Pfam" id="PF13456">
    <property type="entry name" value="RVT_3"/>
    <property type="match status" value="1"/>
</dbReference>
<dbReference type="GO" id="GO:0042254">
    <property type="term" value="P:ribosome biogenesis"/>
    <property type="evidence" value="ECO:0007669"/>
    <property type="project" value="UniProtKB-KW"/>
</dbReference>
<dbReference type="InterPro" id="IPR007023">
    <property type="entry name" value="Ribosom_reg"/>
</dbReference>
<dbReference type="CDD" id="cd01650">
    <property type="entry name" value="RT_nLTR_like"/>
    <property type="match status" value="1"/>
</dbReference>
<dbReference type="InterPro" id="IPR043502">
    <property type="entry name" value="DNA/RNA_pol_sf"/>
</dbReference>
<evidence type="ECO:0000259" key="7">
    <source>
        <dbReference type="Pfam" id="PF03372"/>
    </source>
</evidence>
<dbReference type="Pfam" id="PF03372">
    <property type="entry name" value="Exo_endo_phos"/>
    <property type="match status" value="1"/>
</dbReference>
<feature type="domain" description="RNase H type-1" evidence="8">
    <location>
        <begin position="1919"/>
        <end position="2004"/>
    </location>
</feature>
<comment type="subcellular location">
    <subcellularLocation>
        <location evidence="1">Nucleus</location>
    </subcellularLocation>
</comment>
<evidence type="ECO:0000259" key="6">
    <source>
        <dbReference type="Pfam" id="PF00078"/>
    </source>
</evidence>
<dbReference type="InterPro" id="IPR002156">
    <property type="entry name" value="RNaseH_domain"/>
</dbReference>
<dbReference type="GO" id="GO:0004523">
    <property type="term" value="F:RNA-DNA hybrid ribonuclease activity"/>
    <property type="evidence" value="ECO:0007669"/>
    <property type="project" value="InterPro"/>
</dbReference>
<evidence type="ECO:0000313" key="11">
    <source>
        <dbReference type="EnsemblPlants" id="cds.evm.model.08.614"/>
    </source>
</evidence>
<evidence type="ECO:0000256" key="3">
    <source>
        <dbReference type="ARBA" id="ARBA00022517"/>
    </source>
</evidence>
<protein>
    <recommendedName>
        <fullName evidence="13">Ribosome biogenesis regulatory protein homolog</fullName>
    </recommendedName>
</protein>
<feature type="compositionally biased region" description="Polar residues" evidence="5">
    <location>
        <begin position="588"/>
        <end position="604"/>
    </location>
</feature>
<dbReference type="Pfam" id="PF04939">
    <property type="entry name" value="RRS1"/>
    <property type="match status" value="1"/>
</dbReference>
<name>A0A803QBU0_CANSA</name>
<dbReference type="GO" id="GO:0003676">
    <property type="term" value="F:nucleic acid binding"/>
    <property type="evidence" value="ECO:0007669"/>
    <property type="project" value="InterPro"/>
</dbReference>
<dbReference type="SUPFAM" id="SSF56672">
    <property type="entry name" value="DNA/RNA polymerases"/>
    <property type="match status" value="1"/>
</dbReference>
<keyword evidence="3" id="KW-0690">Ribosome biogenesis</keyword>
<feature type="domain" description="Reverse transcriptase zinc-binding" evidence="9">
    <location>
        <begin position="1713"/>
        <end position="1806"/>
    </location>
</feature>
<evidence type="ECO:0000256" key="1">
    <source>
        <dbReference type="ARBA" id="ARBA00004123"/>
    </source>
</evidence>
<feature type="compositionally biased region" description="Low complexity" evidence="5">
    <location>
        <begin position="207"/>
        <end position="221"/>
    </location>
</feature>
<feature type="compositionally biased region" description="Polar residues" evidence="5">
    <location>
        <begin position="637"/>
        <end position="650"/>
    </location>
</feature>
<evidence type="ECO:0000256" key="5">
    <source>
        <dbReference type="SAM" id="MobiDB-lite"/>
    </source>
</evidence>
<feature type="region of interest" description="Disordered" evidence="5">
    <location>
        <begin position="136"/>
        <end position="165"/>
    </location>
</feature>
<dbReference type="PANTHER" id="PTHR33116:SF86">
    <property type="entry name" value="REVERSE TRANSCRIPTASE DOMAIN-CONTAINING PROTEIN"/>
    <property type="match status" value="1"/>
</dbReference>